<dbReference type="Proteomes" id="UP001268256">
    <property type="component" value="Unassembled WGS sequence"/>
</dbReference>
<keyword evidence="1" id="KW-0175">Coiled coil</keyword>
<sequence length="109" mass="11678">MKFQQSLSLVLGLASLTLAPAALAQQADPLQGWQEGQKSNDIGGLLNGGGQGGSLSLPSLMNQIRNMDARSYSEVAQDQMENLNSEAAQFRLRQQQLQNQTQPAITPAP</sequence>
<organism evidence="4 5">
    <name type="scientific">Pseudocalidococcus azoricus BACA0444</name>
    <dbReference type="NCBI Taxonomy" id="2918990"/>
    <lineage>
        <taxon>Bacteria</taxon>
        <taxon>Bacillati</taxon>
        <taxon>Cyanobacteriota</taxon>
        <taxon>Cyanophyceae</taxon>
        <taxon>Acaryochloridales</taxon>
        <taxon>Thermosynechococcaceae</taxon>
        <taxon>Pseudocalidococcus</taxon>
        <taxon>Pseudocalidococcus azoricus</taxon>
    </lineage>
</organism>
<evidence type="ECO:0000256" key="3">
    <source>
        <dbReference type="SAM" id="SignalP"/>
    </source>
</evidence>
<evidence type="ECO:0000256" key="2">
    <source>
        <dbReference type="SAM" id="MobiDB-lite"/>
    </source>
</evidence>
<proteinExistence type="predicted"/>
<gene>
    <name evidence="4" type="ORF">RIF25_02855</name>
</gene>
<evidence type="ECO:0000256" key="1">
    <source>
        <dbReference type="SAM" id="Coils"/>
    </source>
</evidence>
<dbReference type="EMBL" id="JAVMIP010000002">
    <property type="protein sequence ID" value="MDS3859741.1"/>
    <property type="molecule type" value="Genomic_DNA"/>
</dbReference>
<evidence type="ECO:0000313" key="4">
    <source>
        <dbReference type="EMBL" id="MDS3859741.1"/>
    </source>
</evidence>
<evidence type="ECO:0000313" key="5">
    <source>
        <dbReference type="Proteomes" id="UP001268256"/>
    </source>
</evidence>
<dbReference type="AlphaFoldDB" id="A0AAE4FPJ1"/>
<feature type="coiled-coil region" evidence="1">
    <location>
        <begin position="73"/>
        <end position="100"/>
    </location>
</feature>
<accession>A0AAE4FPJ1</accession>
<comment type="caution">
    <text evidence="4">The sequence shown here is derived from an EMBL/GenBank/DDBJ whole genome shotgun (WGS) entry which is preliminary data.</text>
</comment>
<reference evidence="5" key="1">
    <citation type="submission" date="2023-07" db="EMBL/GenBank/DDBJ databases">
        <authorList>
            <person name="Luz R."/>
            <person name="Cordeiro R."/>
            <person name="Fonseca A."/>
            <person name="Goncalves V."/>
        </authorList>
    </citation>
    <scope>NUCLEOTIDE SEQUENCE [LARGE SCALE GENOMIC DNA]</scope>
    <source>
        <strain evidence="5">BACA0444</strain>
    </source>
</reference>
<keyword evidence="3" id="KW-0732">Signal</keyword>
<feature type="region of interest" description="Disordered" evidence="2">
    <location>
        <begin position="30"/>
        <end position="50"/>
    </location>
</feature>
<name>A0AAE4FPJ1_9CYAN</name>
<protein>
    <submittedName>
        <fullName evidence="4">Uncharacterized protein</fullName>
    </submittedName>
</protein>
<feature type="chain" id="PRO_5042103275" evidence="3">
    <location>
        <begin position="25"/>
        <end position="109"/>
    </location>
</feature>
<dbReference type="RefSeq" id="WP_322877048.1">
    <property type="nucleotide sequence ID" value="NZ_JAVMIP010000002.1"/>
</dbReference>
<keyword evidence="5" id="KW-1185">Reference proteome</keyword>
<feature type="signal peptide" evidence="3">
    <location>
        <begin position="1"/>
        <end position="24"/>
    </location>
</feature>